<evidence type="ECO:0000256" key="2">
    <source>
        <dbReference type="ARBA" id="ARBA00023002"/>
    </source>
</evidence>
<dbReference type="PANTHER" id="PTHR43498:SF1">
    <property type="entry name" value="COB--COM HETERODISULFIDE REDUCTASE IRON-SULFUR SUBUNIT A"/>
    <property type="match status" value="1"/>
</dbReference>
<gene>
    <name evidence="5" type="ORF">SDC9_101338</name>
</gene>
<dbReference type="AlphaFoldDB" id="A0A645AN73"/>
<sequence>MRYQPGESYGIPFRTLCVRNRTNLLAAGRCIGTDHYLQASVRVMPGCFLTGQAAGMAAALAVEAGDCAPRRLDALRLRSALRRIGAWLPEPDELTAEAQSSSPDRPC</sequence>
<evidence type="ECO:0000313" key="5">
    <source>
        <dbReference type="EMBL" id="MPM54560.1"/>
    </source>
</evidence>
<keyword evidence="2" id="KW-0560">Oxidoreductase</keyword>
<dbReference type="GO" id="GO:0016491">
    <property type="term" value="F:oxidoreductase activity"/>
    <property type="evidence" value="ECO:0007669"/>
    <property type="project" value="UniProtKB-KW"/>
</dbReference>
<dbReference type="EMBL" id="VSSQ01014860">
    <property type="protein sequence ID" value="MPM54560.1"/>
    <property type="molecule type" value="Genomic_DNA"/>
</dbReference>
<evidence type="ECO:0008006" key="6">
    <source>
        <dbReference type="Google" id="ProtNLM"/>
    </source>
</evidence>
<keyword evidence="1" id="KW-0479">Metal-binding</keyword>
<comment type="caution">
    <text evidence="5">The sequence shown here is derived from an EMBL/GenBank/DDBJ whole genome shotgun (WGS) entry which is preliminary data.</text>
</comment>
<organism evidence="5">
    <name type="scientific">bioreactor metagenome</name>
    <dbReference type="NCBI Taxonomy" id="1076179"/>
    <lineage>
        <taxon>unclassified sequences</taxon>
        <taxon>metagenomes</taxon>
        <taxon>ecological metagenomes</taxon>
    </lineage>
</organism>
<keyword evidence="4" id="KW-0411">Iron-sulfur</keyword>
<evidence type="ECO:0000256" key="3">
    <source>
        <dbReference type="ARBA" id="ARBA00023004"/>
    </source>
</evidence>
<dbReference type="GO" id="GO:0046872">
    <property type="term" value="F:metal ion binding"/>
    <property type="evidence" value="ECO:0007669"/>
    <property type="project" value="UniProtKB-KW"/>
</dbReference>
<dbReference type="PANTHER" id="PTHR43498">
    <property type="entry name" value="FERREDOXIN:COB-COM HETERODISULFIDE REDUCTASE SUBUNIT A"/>
    <property type="match status" value="1"/>
</dbReference>
<keyword evidence="3" id="KW-0408">Iron</keyword>
<reference evidence="5" key="1">
    <citation type="submission" date="2019-08" db="EMBL/GenBank/DDBJ databases">
        <authorList>
            <person name="Kucharzyk K."/>
            <person name="Murdoch R.W."/>
            <person name="Higgins S."/>
            <person name="Loffler F."/>
        </authorList>
    </citation>
    <scope>NUCLEOTIDE SEQUENCE</scope>
</reference>
<dbReference type="Pfam" id="PF12831">
    <property type="entry name" value="FAD_oxidored"/>
    <property type="match status" value="1"/>
</dbReference>
<name>A0A645AN73_9ZZZZ</name>
<evidence type="ECO:0000256" key="1">
    <source>
        <dbReference type="ARBA" id="ARBA00022723"/>
    </source>
</evidence>
<protein>
    <recommendedName>
        <fullName evidence="6">FAD dependent oxidoreductase</fullName>
    </recommendedName>
</protein>
<dbReference type="GO" id="GO:0051536">
    <property type="term" value="F:iron-sulfur cluster binding"/>
    <property type="evidence" value="ECO:0007669"/>
    <property type="project" value="UniProtKB-KW"/>
</dbReference>
<proteinExistence type="predicted"/>
<accession>A0A645AN73</accession>
<evidence type="ECO:0000256" key="4">
    <source>
        <dbReference type="ARBA" id="ARBA00023014"/>
    </source>
</evidence>
<dbReference type="InterPro" id="IPR039650">
    <property type="entry name" value="HdrA-like"/>
</dbReference>